<dbReference type="Pfam" id="PF14375">
    <property type="entry name" value="Cys_rich_CWC"/>
    <property type="match status" value="1"/>
</dbReference>
<dbReference type="Proteomes" id="UP000603641">
    <property type="component" value="Unassembled WGS sequence"/>
</dbReference>
<dbReference type="InterPro" id="IPR032720">
    <property type="entry name" value="Cys_rich_CWC"/>
</dbReference>
<keyword evidence="2" id="KW-1185">Reference proteome</keyword>
<protein>
    <submittedName>
        <fullName evidence="1">Cysteine-rich CWC family protein</fullName>
    </submittedName>
</protein>
<dbReference type="EMBL" id="JACSQM010000002">
    <property type="protein sequence ID" value="MBD7963583.1"/>
    <property type="molecule type" value="Genomic_DNA"/>
</dbReference>
<evidence type="ECO:0000313" key="2">
    <source>
        <dbReference type="Proteomes" id="UP000603641"/>
    </source>
</evidence>
<organism evidence="1 2">
    <name type="scientific">Fictibacillus norfolkensis</name>
    <dbReference type="NCBI Taxonomy" id="2762233"/>
    <lineage>
        <taxon>Bacteria</taxon>
        <taxon>Bacillati</taxon>
        <taxon>Bacillota</taxon>
        <taxon>Bacilli</taxon>
        <taxon>Bacillales</taxon>
        <taxon>Fictibacillaceae</taxon>
        <taxon>Fictibacillus</taxon>
    </lineage>
</organism>
<dbReference type="RefSeq" id="WP_191752965.1">
    <property type="nucleotide sequence ID" value="NZ_JACSQM010000002.1"/>
</dbReference>
<sequence length="62" mass="6932">MSECPLCKGDNVCAISNEKNPETCWCMNVQIPAQLLECAASNRETCICQTCVEEWNKKGAEY</sequence>
<comment type="caution">
    <text evidence="1">The sequence shown here is derived from an EMBL/GenBank/DDBJ whole genome shotgun (WGS) entry which is preliminary data.</text>
</comment>
<accession>A0ABR8SJL1</accession>
<reference evidence="1 2" key="1">
    <citation type="submission" date="2020-08" db="EMBL/GenBank/DDBJ databases">
        <title>A Genomic Blueprint of the Chicken Gut Microbiome.</title>
        <authorList>
            <person name="Gilroy R."/>
            <person name="Ravi A."/>
            <person name="Getino M."/>
            <person name="Pursley I."/>
            <person name="Horton D.L."/>
            <person name="Alikhan N.-F."/>
            <person name="Baker D."/>
            <person name="Gharbi K."/>
            <person name="Hall N."/>
            <person name="Watson M."/>
            <person name="Adriaenssens E.M."/>
            <person name="Foster-Nyarko E."/>
            <person name="Jarju S."/>
            <person name="Secka A."/>
            <person name="Antonio M."/>
            <person name="Oren A."/>
            <person name="Chaudhuri R."/>
            <person name="La Ragione R.M."/>
            <person name="Hildebrand F."/>
            <person name="Pallen M.J."/>
        </authorList>
    </citation>
    <scope>NUCLEOTIDE SEQUENCE [LARGE SCALE GENOMIC DNA]</scope>
    <source>
        <strain evidence="1 2">Sa2CUA10</strain>
    </source>
</reference>
<name>A0ABR8SJL1_9BACL</name>
<gene>
    <name evidence="1" type="ORF">H9648_05895</name>
</gene>
<proteinExistence type="predicted"/>
<evidence type="ECO:0000313" key="1">
    <source>
        <dbReference type="EMBL" id="MBD7963583.1"/>
    </source>
</evidence>